<dbReference type="PANTHER" id="PTHR32385">
    <property type="entry name" value="MANNOSYL PHOSPHORYLINOSITOL CERAMIDE SYNTHASE"/>
    <property type="match status" value="1"/>
</dbReference>
<gene>
    <name evidence="2" type="ORF">ERS852471_01962</name>
</gene>
<evidence type="ECO:0000256" key="1">
    <source>
        <dbReference type="ARBA" id="ARBA00022679"/>
    </source>
</evidence>
<evidence type="ECO:0000313" key="2">
    <source>
        <dbReference type="EMBL" id="CUO64793.1"/>
    </source>
</evidence>
<protein>
    <submittedName>
        <fullName evidence="2">Glycosyl transferase</fullName>
    </submittedName>
</protein>
<dbReference type="Proteomes" id="UP000095594">
    <property type="component" value="Unassembled WGS sequence"/>
</dbReference>
<dbReference type="AlphaFoldDB" id="A0A174GQQ1"/>
<evidence type="ECO:0000313" key="3">
    <source>
        <dbReference type="Proteomes" id="UP000095594"/>
    </source>
</evidence>
<organism evidence="2 3">
    <name type="scientific">Clostridium disporicum</name>
    <dbReference type="NCBI Taxonomy" id="84024"/>
    <lineage>
        <taxon>Bacteria</taxon>
        <taxon>Bacillati</taxon>
        <taxon>Bacillota</taxon>
        <taxon>Clostridia</taxon>
        <taxon>Eubacteriales</taxon>
        <taxon>Clostridiaceae</taxon>
        <taxon>Clostridium</taxon>
    </lineage>
</organism>
<dbReference type="Pfam" id="PF04488">
    <property type="entry name" value="Gly_transf_sug"/>
    <property type="match status" value="1"/>
</dbReference>
<name>A0A174GQQ1_9CLOT</name>
<accession>A0A174GQQ1</accession>
<dbReference type="InterPro" id="IPR007577">
    <property type="entry name" value="GlycoTrfase_DXD_sugar-bd_CS"/>
</dbReference>
<dbReference type="SUPFAM" id="SSF53448">
    <property type="entry name" value="Nucleotide-diphospho-sugar transferases"/>
    <property type="match status" value="1"/>
</dbReference>
<keyword evidence="1 2" id="KW-0808">Transferase</keyword>
<dbReference type="Gene3D" id="3.90.550.20">
    <property type="match status" value="1"/>
</dbReference>
<sequence length="240" mass="28414">MNKIPKIIHYCWFGRGEKPDIVRRCIDSWKKNLIGYQIKEWNEDSFDINTNDFVRQAYENKKYAFVSDYVRVFALYNYGGIYLDTDVEVIQNFDKYLDNESFWGFEVGNYVATSTIGATKGNKLIKKFLDSYEGKTFLNEDGSFNVTTNVKIVSKIFEDLGIKLNGEYQRIEGIGAIYPLEIFSPYDYRYYEDLRNNDTVCIHHYYKSWLPISEKIKQYLKKNIIKIFGSKILKKKERLI</sequence>
<dbReference type="GO" id="GO:0000030">
    <property type="term" value="F:mannosyltransferase activity"/>
    <property type="evidence" value="ECO:0007669"/>
    <property type="project" value="TreeGrafter"/>
</dbReference>
<dbReference type="GO" id="GO:0016020">
    <property type="term" value="C:membrane"/>
    <property type="evidence" value="ECO:0007669"/>
    <property type="project" value="GOC"/>
</dbReference>
<dbReference type="InterPro" id="IPR029044">
    <property type="entry name" value="Nucleotide-diphossugar_trans"/>
</dbReference>
<dbReference type="PANTHER" id="PTHR32385:SF15">
    <property type="entry name" value="INOSITOL PHOSPHOCERAMIDE MANNOSYLTRANSFERASE 1"/>
    <property type="match status" value="1"/>
</dbReference>
<reference evidence="2 3" key="1">
    <citation type="submission" date="2015-09" db="EMBL/GenBank/DDBJ databases">
        <authorList>
            <consortium name="Pathogen Informatics"/>
        </authorList>
    </citation>
    <scope>NUCLEOTIDE SEQUENCE [LARGE SCALE GENOMIC DNA]</scope>
    <source>
        <strain evidence="2 3">2789STDY5834856</strain>
    </source>
</reference>
<dbReference type="RefSeq" id="WP_055266092.1">
    <property type="nucleotide sequence ID" value="NZ_CABIXQ010000012.1"/>
</dbReference>
<dbReference type="EMBL" id="CYZX01000012">
    <property type="protein sequence ID" value="CUO64793.1"/>
    <property type="molecule type" value="Genomic_DNA"/>
</dbReference>
<proteinExistence type="predicted"/>
<dbReference type="OrthoDB" id="9802987at2"/>
<dbReference type="GO" id="GO:0051999">
    <property type="term" value="P:mannosyl-inositol phosphorylceramide biosynthetic process"/>
    <property type="evidence" value="ECO:0007669"/>
    <property type="project" value="TreeGrafter"/>
</dbReference>
<dbReference type="InterPro" id="IPR051706">
    <property type="entry name" value="Glycosyltransferase_domain"/>
</dbReference>